<dbReference type="Proteomes" id="UP000474159">
    <property type="component" value="Unassembled WGS sequence"/>
</dbReference>
<dbReference type="RefSeq" id="WP_151001907.1">
    <property type="nucleotide sequence ID" value="NZ_VZZK01000022.1"/>
</dbReference>
<dbReference type="EMBL" id="VZZK01000022">
    <property type="protein sequence ID" value="KAB1077325.1"/>
    <property type="molecule type" value="Genomic_DNA"/>
</dbReference>
<evidence type="ECO:0000256" key="3">
    <source>
        <dbReference type="ARBA" id="ARBA00022630"/>
    </source>
</evidence>
<sequence>MAQAGTSLSAYDVDQEVRHFDVLVVGAGISGISAGYYLQARCPGRSFAILDSRDAIGGTWDLFRYPGVRSDSDLYTFGYSFRPWRGDKSIADGPSILSYIRDTAEAYGIDRRIKFGHCVTQASWSSADALWNLDVEVGADRLPTRYACQFLYLCTGYFDYDAGYMPTWPDMDQFRGPIIHPQLWPDDADYENRRVIVIGSGATAVTLVPELAKAAAHVTLLQRSPTYIVTIPGEDAIAKWLRRHLPDKLAHGLSRWKNVFLGLLLYTLARRLPNFMTKAMLRAAQKQLGPDFDVNRHLRPRYKPWDQRLCLAPDGDLFRAIRSGQVTLVTGEIESFTPAGLRLRSGEQLEADVIVSATGLQLRLMGGMRLEVDGTPLDPSKELTYKGMMFSNIPNLAGAIGYTNASWTLKCELTSRYVCRLLNHMQEQGYSWCVPRRRDPAVLEEPAVTLTSGYIQRALASLPKQGSKRPWRLHQNYLLDLVALRFGSLADGTLEFGRRLER</sequence>
<dbReference type="OrthoDB" id="312624at2"/>
<accession>A0A6L3T2N1</accession>
<evidence type="ECO:0000313" key="9">
    <source>
        <dbReference type="Proteomes" id="UP000474159"/>
    </source>
</evidence>
<protein>
    <submittedName>
        <fullName evidence="8">NAD(P)/FAD-dependent oxidoreductase</fullName>
    </submittedName>
</protein>
<evidence type="ECO:0000256" key="1">
    <source>
        <dbReference type="ARBA" id="ARBA00001974"/>
    </source>
</evidence>
<reference evidence="8 9" key="1">
    <citation type="submission" date="2019-09" db="EMBL/GenBank/DDBJ databases">
        <title>YIM 48816 draft genome.</title>
        <authorList>
            <person name="Jiang L."/>
        </authorList>
    </citation>
    <scope>NUCLEOTIDE SEQUENCE [LARGE SCALE GENOMIC DNA]</scope>
    <source>
        <strain evidence="8 9">YIM 48816</strain>
    </source>
</reference>
<dbReference type="InterPro" id="IPR051820">
    <property type="entry name" value="FAD-binding_MO"/>
</dbReference>
<proteinExistence type="inferred from homology"/>
<dbReference type="SUPFAM" id="SSF51905">
    <property type="entry name" value="FAD/NAD(P)-binding domain"/>
    <property type="match status" value="1"/>
</dbReference>
<dbReference type="Pfam" id="PF00743">
    <property type="entry name" value="FMO-like"/>
    <property type="match status" value="1"/>
</dbReference>
<dbReference type="InterPro" id="IPR020946">
    <property type="entry name" value="Flavin_mOase-like"/>
</dbReference>
<keyword evidence="3" id="KW-0285">Flavoprotein</keyword>
<evidence type="ECO:0000256" key="4">
    <source>
        <dbReference type="ARBA" id="ARBA00022827"/>
    </source>
</evidence>
<comment type="similarity">
    <text evidence="2">Belongs to the FAD-binding monooxygenase family.</text>
</comment>
<dbReference type="InterPro" id="IPR036188">
    <property type="entry name" value="FAD/NAD-bd_sf"/>
</dbReference>
<dbReference type="PRINTS" id="PR00469">
    <property type="entry name" value="PNDRDTASEII"/>
</dbReference>
<dbReference type="AlphaFoldDB" id="A0A6L3T2N1"/>
<keyword evidence="4" id="KW-0274">FAD</keyword>
<keyword evidence="7" id="KW-0503">Monooxygenase</keyword>
<dbReference type="Gene3D" id="3.50.50.60">
    <property type="entry name" value="FAD/NAD(P)-binding domain"/>
    <property type="match status" value="2"/>
</dbReference>
<evidence type="ECO:0000313" key="8">
    <source>
        <dbReference type="EMBL" id="KAB1077325.1"/>
    </source>
</evidence>
<dbReference type="GO" id="GO:0050661">
    <property type="term" value="F:NADP binding"/>
    <property type="evidence" value="ECO:0007669"/>
    <property type="project" value="InterPro"/>
</dbReference>
<evidence type="ECO:0000256" key="2">
    <source>
        <dbReference type="ARBA" id="ARBA00010139"/>
    </source>
</evidence>
<name>A0A6L3T2N1_9HYPH</name>
<dbReference type="FunFam" id="3.50.50.60:FF:000228">
    <property type="entry name" value="FAD-containing monooxygenase EthA"/>
    <property type="match status" value="1"/>
</dbReference>
<keyword evidence="6" id="KW-0560">Oxidoreductase</keyword>
<gene>
    <name evidence="8" type="ORF">F6X53_19350</name>
</gene>
<evidence type="ECO:0000256" key="6">
    <source>
        <dbReference type="ARBA" id="ARBA00023002"/>
    </source>
</evidence>
<comment type="cofactor">
    <cofactor evidence="1">
        <name>FAD</name>
        <dbReference type="ChEBI" id="CHEBI:57692"/>
    </cofactor>
</comment>
<organism evidence="8 9">
    <name type="scientific">Methylobacterium soli</name>
    <dbReference type="NCBI Taxonomy" id="553447"/>
    <lineage>
        <taxon>Bacteria</taxon>
        <taxon>Pseudomonadati</taxon>
        <taxon>Pseudomonadota</taxon>
        <taxon>Alphaproteobacteria</taxon>
        <taxon>Hyphomicrobiales</taxon>
        <taxon>Methylobacteriaceae</taxon>
        <taxon>Methylobacterium</taxon>
    </lineage>
</organism>
<keyword evidence="9" id="KW-1185">Reference proteome</keyword>
<evidence type="ECO:0000256" key="7">
    <source>
        <dbReference type="ARBA" id="ARBA00023033"/>
    </source>
</evidence>
<dbReference type="PANTHER" id="PTHR43872:SF1">
    <property type="entry name" value="MONOOXYGENASE, PUTATIVE (AFU_ORTHOLOGUE AFUA_8G02570)-RELATED"/>
    <property type="match status" value="1"/>
</dbReference>
<comment type="caution">
    <text evidence="8">The sequence shown here is derived from an EMBL/GenBank/DDBJ whole genome shotgun (WGS) entry which is preliminary data.</text>
</comment>
<keyword evidence="5" id="KW-0521">NADP</keyword>
<evidence type="ECO:0000256" key="5">
    <source>
        <dbReference type="ARBA" id="ARBA00022857"/>
    </source>
</evidence>
<dbReference type="GO" id="GO:0004499">
    <property type="term" value="F:N,N-dimethylaniline monooxygenase activity"/>
    <property type="evidence" value="ECO:0007669"/>
    <property type="project" value="InterPro"/>
</dbReference>
<dbReference type="Pfam" id="PF13450">
    <property type="entry name" value="NAD_binding_8"/>
    <property type="match status" value="1"/>
</dbReference>
<dbReference type="PANTHER" id="PTHR43872">
    <property type="entry name" value="MONOOXYGENASE, PUTATIVE (AFU_ORTHOLOGUE AFUA_8G02570)-RELATED"/>
    <property type="match status" value="1"/>
</dbReference>
<dbReference type="GO" id="GO:0050660">
    <property type="term" value="F:flavin adenine dinucleotide binding"/>
    <property type="evidence" value="ECO:0007669"/>
    <property type="project" value="InterPro"/>
</dbReference>